<evidence type="ECO:0008006" key="4">
    <source>
        <dbReference type="Google" id="ProtNLM"/>
    </source>
</evidence>
<evidence type="ECO:0000313" key="3">
    <source>
        <dbReference type="Proteomes" id="UP000239867"/>
    </source>
</evidence>
<dbReference type="OrthoDB" id="9810361at2"/>
<dbReference type="PANTHER" id="PTHR35866">
    <property type="entry name" value="PUTATIVE-RELATED"/>
    <property type="match status" value="1"/>
</dbReference>
<reference evidence="2" key="1">
    <citation type="submission" date="2017-05" db="EMBL/GenBank/DDBJ databases">
        <authorList>
            <person name="Song R."/>
            <person name="Chenine A.L."/>
            <person name="Ruprecht R.M."/>
        </authorList>
    </citation>
    <scope>NUCLEOTIDE SEQUENCE</scope>
    <source>
        <strain evidence="2">ORNL</strain>
    </source>
</reference>
<feature type="region of interest" description="Disordered" evidence="1">
    <location>
        <begin position="1"/>
        <end position="36"/>
    </location>
</feature>
<dbReference type="Proteomes" id="UP000239867">
    <property type="component" value="Chromosome"/>
</dbReference>
<dbReference type="PANTHER" id="PTHR35866:SF1">
    <property type="entry name" value="YKGJ FAMILY CYSTEINE CLUSTER PROTEIN"/>
    <property type="match status" value="1"/>
</dbReference>
<gene>
    <name evidence="2" type="ORF">CAY53_03740</name>
</gene>
<dbReference type="Pfam" id="PF03692">
    <property type="entry name" value="CxxCxxCC"/>
    <property type="match status" value="1"/>
</dbReference>
<sequence length="267" mass="30243">MAGFSRPHPHSHRLDRPCTGGSHAMSATTSHTMPAMQPLRPETSLRFACRPGVICFNECCRELDLALFPYDVLRLRRALGISSGEFMKKYVLVTQEDGQVFPICRLSMVDDGRASCVFVRREGCSVYADRPAACRAYPVGRGASFRGDGSLSERLVLLQERHCHGFAENCERSVAAYLEAQGLSEYNRFNDALLRLHQHPRVLDGSFVPTERQLHRYVLALYDLDRFRRLPGRAAIQMATRQEALPDKDEELLLLAIDWLVRDFFGP</sequence>
<organism evidence="2 3">
    <name type="scientific">Desulfobulbus oralis</name>
    <dbReference type="NCBI Taxonomy" id="1986146"/>
    <lineage>
        <taxon>Bacteria</taxon>
        <taxon>Pseudomonadati</taxon>
        <taxon>Thermodesulfobacteriota</taxon>
        <taxon>Desulfobulbia</taxon>
        <taxon>Desulfobulbales</taxon>
        <taxon>Desulfobulbaceae</taxon>
        <taxon>Desulfobulbus</taxon>
    </lineage>
</organism>
<dbReference type="InterPro" id="IPR005358">
    <property type="entry name" value="Puta_zinc/iron-chelating_dom"/>
</dbReference>
<dbReference type="AlphaFoldDB" id="A0A2L1GLZ9"/>
<evidence type="ECO:0000256" key="1">
    <source>
        <dbReference type="SAM" id="MobiDB-lite"/>
    </source>
</evidence>
<protein>
    <recommendedName>
        <fullName evidence="4">Zinc/iron-chelating domain-containing protein</fullName>
    </recommendedName>
</protein>
<dbReference type="EMBL" id="CP021255">
    <property type="protein sequence ID" value="AVD70705.1"/>
    <property type="molecule type" value="Genomic_DNA"/>
</dbReference>
<proteinExistence type="predicted"/>
<name>A0A2L1GLZ9_9BACT</name>
<accession>A0A2L1GLZ9</accession>
<keyword evidence="3" id="KW-1185">Reference proteome</keyword>
<reference evidence="2" key="2">
    <citation type="journal article" date="2018" name="MBio">
        <title>Insights into the evolution of host association through the isolation and characterization of a novel human periodontal pathobiont, Desulfobulbus oralis.</title>
        <authorList>
            <person name="Cross K.L."/>
            <person name="Chirania P."/>
            <person name="Xiong W."/>
            <person name="Beall C.J."/>
            <person name="Elkins J.G."/>
            <person name="Giannone R.J."/>
            <person name="Griffen A.L."/>
            <person name="Guss A.M."/>
            <person name="Hettich R.L."/>
            <person name="Joshi S.S."/>
            <person name="Mokrzan E.M."/>
            <person name="Martin R.K."/>
            <person name="Zhulin I.B."/>
            <person name="Leys E.J."/>
            <person name="Podar M."/>
        </authorList>
    </citation>
    <scope>NUCLEOTIDE SEQUENCE [LARGE SCALE GENOMIC DNA]</scope>
    <source>
        <strain evidence="2">ORNL</strain>
    </source>
</reference>
<dbReference type="KEGG" id="deo:CAY53_03740"/>
<evidence type="ECO:0000313" key="2">
    <source>
        <dbReference type="EMBL" id="AVD70705.1"/>
    </source>
</evidence>